<keyword evidence="7" id="KW-1185">Reference proteome</keyword>
<gene>
    <name evidence="5" type="primary">tlyA</name>
    <name evidence="5" type="ORF">AMRN_0179</name>
    <name evidence="6" type="ORF">CPH92_04355</name>
</gene>
<dbReference type="EC" id="2.1.1.227" evidence="5"/>
<evidence type="ECO:0000313" key="7">
    <source>
        <dbReference type="Proteomes" id="UP000224740"/>
    </source>
</evidence>
<dbReference type="SUPFAM" id="SSF53335">
    <property type="entry name" value="S-adenosyl-L-methionine-dependent methyltransferases"/>
    <property type="match status" value="1"/>
</dbReference>
<comment type="similarity">
    <text evidence="2">Belongs to the TlyA family.</text>
</comment>
<dbReference type="PANTHER" id="PTHR32319">
    <property type="entry name" value="BACTERIAL HEMOLYSIN-LIKE PROTEIN"/>
    <property type="match status" value="1"/>
</dbReference>
<dbReference type="Pfam" id="PF01479">
    <property type="entry name" value="S4"/>
    <property type="match status" value="1"/>
</dbReference>
<dbReference type="EMBL" id="NXAO01000017">
    <property type="protein sequence ID" value="PHO15927.1"/>
    <property type="molecule type" value="Genomic_DNA"/>
</dbReference>
<evidence type="ECO:0000256" key="2">
    <source>
        <dbReference type="ARBA" id="ARBA00029460"/>
    </source>
</evidence>
<dbReference type="InterPro" id="IPR002877">
    <property type="entry name" value="RNA_MeTrfase_FtsJ_dom"/>
</dbReference>
<reference evidence="7" key="1">
    <citation type="submission" date="2017-09" db="EMBL/GenBank/DDBJ databases">
        <title>Arcobacter canalis sp. nov., a new species isolated from a water canal contaminated with urban sewage.</title>
        <authorList>
            <person name="Perez-Cataluna A."/>
            <person name="Salas-Masso N."/>
            <person name="Figueras M.J."/>
        </authorList>
    </citation>
    <scope>NUCLEOTIDE SEQUENCE [LARGE SCALE GENOMIC DNA]</scope>
    <source>
        <strain evidence="7">CECT 7727</strain>
    </source>
</reference>
<dbReference type="KEGG" id="amar:AMRN_0179"/>
<dbReference type="PROSITE" id="PS50889">
    <property type="entry name" value="S4"/>
    <property type="match status" value="1"/>
</dbReference>
<dbReference type="RefSeq" id="WP_099310544.1">
    <property type="nucleotide sequence ID" value="NZ_CP032101.1"/>
</dbReference>
<dbReference type="InterPro" id="IPR047048">
    <property type="entry name" value="TlyA"/>
</dbReference>
<dbReference type="CDD" id="cd02440">
    <property type="entry name" value="AdoMet_MTases"/>
    <property type="match status" value="1"/>
</dbReference>
<dbReference type="InterPro" id="IPR029063">
    <property type="entry name" value="SAM-dependent_MTases_sf"/>
</dbReference>
<name>A0A347TH95_9BACT</name>
<dbReference type="Proteomes" id="UP000224740">
    <property type="component" value="Unassembled WGS sequence"/>
</dbReference>
<dbReference type="PANTHER" id="PTHR32319:SF0">
    <property type="entry name" value="BACTERIAL HEMOLYSIN-LIKE PROTEIN"/>
    <property type="match status" value="1"/>
</dbReference>
<evidence type="ECO:0000256" key="1">
    <source>
        <dbReference type="ARBA" id="ARBA00022884"/>
    </source>
</evidence>
<dbReference type="Proteomes" id="UP000264693">
    <property type="component" value="Chromosome"/>
</dbReference>
<dbReference type="EC" id="2.1.1.226" evidence="5"/>
<evidence type="ECO:0000256" key="3">
    <source>
        <dbReference type="PROSITE-ProRule" id="PRU00182"/>
    </source>
</evidence>
<evidence type="ECO:0000313" key="8">
    <source>
        <dbReference type="Proteomes" id="UP000264693"/>
    </source>
</evidence>
<dbReference type="InterPro" id="IPR002942">
    <property type="entry name" value="S4_RNA-bd"/>
</dbReference>
<keyword evidence="5" id="KW-0808">Transferase</keyword>
<evidence type="ECO:0000313" key="6">
    <source>
        <dbReference type="EMBL" id="PHO15927.1"/>
    </source>
</evidence>
<keyword evidence="1 3" id="KW-0694">RNA-binding</keyword>
<dbReference type="CDD" id="cd00165">
    <property type="entry name" value="S4"/>
    <property type="match status" value="1"/>
</dbReference>
<dbReference type="EMBL" id="CP032101">
    <property type="protein sequence ID" value="AXX85973.1"/>
    <property type="molecule type" value="Genomic_DNA"/>
</dbReference>
<dbReference type="NCBIfam" id="TIGR00478">
    <property type="entry name" value="tly"/>
    <property type="match status" value="1"/>
</dbReference>
<protein>
    <submittedName>
        <fullName evidence="5">16S/23S rRNA (Cytidine-2'-O)-methyltransferase</fullName>
        <ecNumber evidence="5">2.1.1.226</ecNumber>
        <ecNumber evidence="5">2.1.1.227</ecNumber>
    </submittedName>
    <submittedName>
        <fullName evidence="6">TlyA family rRNA (Cytidine-2'-O)-methyltransferase</fullName>
    </submittedName>
</protein>
<dbReference type="SMART" id="SM00363">
    <property type="entry name" value="S4"/>
    <property type="match status" value="1"/>
</dbReference>
<dbReference type="Gene3D" id="3.40.50.150">
    <property type="entry name" value="Vaccinia Virus protein VP39"/>
    <property type="match status" value="1"/>
</dbReference>
<organism evidence="5 8">
    <name type="scientific">Malaciobacter marinus</name>
    <dbReference type="NCBI Taxonomy" id="505249"/>
    <lineage>
        <taxon>Bacteria</taxon>
        <taxon>Pseudomonadati</taxon>
        <taxon>Campylobacterota</taxon>
        <taxon>Epsilonproteobacteria</taxon>
        <taxon>Campylobacterales</taxon>
        <taxon>Arcobacteraceae</taxon>
        <taxon>Malaciobacter</taxon>
    </lineage>
</organism>
<accession>A0A347TH95</accession>
<dbReference type="InterPro" id="IPR036986">
    <property type="entry name" value="S4_RNA-bd_sf"/>
</dbReference>
<dbReference type="GO" id="GO:0032259">
    <property type="term" value="P:methylation"/>
    <property type="evidence" value="ECO:0007669"/>
    <property type="project" value="UniProtKB-KW"/>
</dbReference>
<dbReference type="Pfam" id="PF01728">
    <property type="entry name" value="FtsJ"/>
    <property type="match status" value="1"/>
</dbReference>
<feature type="domain" description="RNA-binding S4" evidence="4">
    <location>
        <begin position="1"/>
        <end position="65"/>
    </location>
</feature>
<reference evidence="5 8" key="3">
    <citation type="submission" date="2018-08" db="EMBL/GenBank/DDBJ databases">
        <title>Complete genome of the Arcobacter marinus type strain JCM 15502.</title>
        <authorList>
            <person name="Miller W.G."/>
            <person name="Yee E."/>
            <person name="Huynh S."/>
            <person name="Parker C.T."/>
        </authorList>
    </citation>
    <scope>NUCLEOTIDE SEQUENCE [LARGE SCALE GENOMIC DNA]</scope>
    <source>
        <strain evidence="5 8">JCM 15502</strain>
    </source>
</reference>
<dbReference type="InterPro" id="IPR004538">
    <property type="entry name" value="Hemolysin_A/TlyA"/>
</dbReference>
<proteinExistence type="inferred from homology"/>
<sequence>MRLDQYLTKKFDIQSRNKASELIKSKKVQVDNKIITKPSFIVEEPIDIKILEDDFFVSRAAYKLKYFLDEININIKNLNALDIGSSTGGFTQTLLNNYVNSVTCVDVGSNQLHEKIKNNGKILFYEKTDIRDFKSEKEFDLVTCDVSFISILNILEDINRLAKDKIIILFKPQFEVGKNIKRDKKGVVKDKKAILRARERFIDTTKIFDWNLKYSSYSKIQGKDGNEEELFYFDK</sequence>
<dbReference type="SUPFAM" id="SSF55174">
    <property type="entry name" value="Alpha-L RNA-binding motif"/>
    <property type="match status" value="1"/>
</dbReference>
<dbReference type="AlphaFoldDB" id="A0A347TH95"/>
<evidence type="ECO:0000259" key="4">
    <source>
        <dbReference type="SMART" id="SM00363"/>
    </source>
</evidence>
<reference evidence="6" key="2">
    <citation type="submission" date="2017-09" db="EMBL/GenBank/DDBJ databases">
        <authorList>
            <person name="Perez-Cataluna A."/>
            <person name="Figueras M.J."/>
            <person name="Salas-Masso N."/>
        </authorList>
    </citation>
    <scope>NUCLEOTIDE SEQUENCE</scope>
    <source>
        <strain evidence="6">CECT 7727</strain>
    </source>
</reference>
<dbReference type="GO" id="GO:0003723">
    <property type="term" value="F:RNA binding"/>
    <property type="evidence" value="ECO:0007669"/>
    <property type="project" value="UniProtKB-KW"/>
</dbReference>
<dbReference type="GO" id="GO:0008168">
    <property type="term" value="F:methyltransferase activity"/>
    <property type="evidence" value="ECO:0007669"/>
    <property type="project" value="UniProtKB-KW"/>
</dbReference>
<evidence type="ECO:0000313" key="5">
    <source>
        <dbReference type="EMBL" id="AXX85973.1"/>
    </source>
</evidence>
<dbReference type="Gene3D" id="3.10.290.10">
    <property type="entry name" value="RNA-binding S4 domain"/>
    <property type="match status" value="1"/>
</dbReference>
<keyword evidence="5" id="KW-0489">Methyltransferase</keyword>